<gene>
    <name evidence="2" type="ORF">LMG27952_06600</name>
</gene>
<feature type="transmembrane region" description="Helical" evidence="1">
    <location>
        <begin position="26"/>
        <end position="46"/>
    </location>
</feature>
<name>A0ABN7IDJ0_9BURK</name>
<dbReference type="EMBL" id="CAJHCQ010000024">
    <property type="protein sequence ID" value="CAD6558282.1"/>
    <property type="molecule type" value="Genomic_DNA"/>
</dbReference>
<evidence type="ECO:0000313" key="3">
    <source>
        <dbReference type="Proteomes" id="UP000656319"/>
    </source>
</evidence>
<sequence>MLALSAPMLVVPLAAAVLTRWLSPGVVSGIGLTIAAAGLYALGLALHRGANASAIGPMLAIGTGAAMPWGLMDGLSVSIVPKERAGMATEIFSTTRVAGKGIALACVSALRVAYADAFSALLSGLAALTLGCAIAVLVSLRRTREPGPDTPFELEEHAGAIMDECDKA</sequence>
<proteinExistence type="predicted"/>
<keyword evidence="1" id="KW-0472">Membrane</keyword>
<organism evidence="2 3">
    <name type="scientific">Paraburkholderia hiiakae</name>
    <dbReference type="NCBI Taxonomy" id="1081782"/>
    <lineage>
        <taxon>Bacteria</taxon>
        <taxon>Pseudomonadati</taxon>
        <taxon>Pseudomonadota</taxon>
        <taxon>Betaproteobacteria</taxon>
        <taxon>Burkholderiales</taxon>
        <taxon>Burkholderiaceae</taxon>
        <taxon>Paraburkholderia</taxon>
    </lineage>
</organism>
<comment type="caution">
    <text evidence="2">The sequence shown here is derived from an EMBL/GenBank/DDBJ whole genome shotgun (WGS) entry which is preliminary data.</text>
</comment>
<feature type="transmembrane region" description="Helical" evidence="1">
    <location>
        <begin position="53"/>
        <end position="72"/>
    </location>
</feature>
<accession>A0ABN7IDJ0</accession>
<dbReference type="SUPFAM" id="SSF103473">
    <property type="entry name" value="MFS general substrate transporter"/>
    <property type="match status" value="1"/>
</dbReference>
<reference evidence="2 3" key="1">
    <citation type="submission" date="2020-10" db="EMBL/GenBank/DDBJ databases">
        <authorList>
            <person name="Peeters C."/>
        </authorList>
    </citation>
    <scope>NUCLEOTIDE SEQUENCE [LARGE SCALE GENOMIC DNA]</scope>
    <source>
        <strain evidence="2 3">LMG 27952</strain>
    </source>
</reference>
<dbReference type="InterPro" id="IPR036259">
    <property type="entry name" value="MFS_trans_sf"/>
</dbReference>
<feature type="transmembrane region" description="Helical" evidence="1">
    <location>
        <begin position="117"/>
        <end position="138"/>
    </location>
</feature>
<dbReference type="Proteomes" id="UP000656319">
    <property type="component" value="Unassembled WGS sequence"/>
</dbReference>
<evidence type="ECO:0000313" key="2">
    <source>
        <dbReference type="EMBL" id="CAD6558282.1"/>
    </source>
</evidence>
<evidence type="ECO:0000256" key="1">
    <source>
        <dbReference type="SAM" id="Phobius"/>
    </source>
</evidence>
<keyword evidence="3" id="KW-1185">Reference proteome</keyword>
<keyword evidence="1" id="KW-1133">Transmembrane helix</keyword>
<keyword evidence="1" id="KW-0812">Transmembrane</keyword>
<evidence type="ECO:0008006" key="4">
    <source>
        <dbReference type="Google" id="ProtNLM"/>
    </source>
</evidence>
<protein>
    <recommendedName>
        <fullName evidence="4">MFS transporter</fullName>
    </recommendedName>
</protein>